<dbReference type="InterPro" id="IPR000620">
    <property type="entry name" value="EamA_dom"/>
</dbReference>
<keyword evidence="1" id="KW-0812">Transmembrane</keyword>
<keyword evidence="4" id="KW-1185">Reference proteome</keyword>
<keyword evidence="1" id="KW-0472">Membrane</keyword>
<feature type="domain" description="EamA" evidence="2">
    <location>
        <begin position="162"/>
        <end position="302"/>
    </location>
</feature>
<feature type="transmembrane region" description="Helical" evidence="1">
    <location>
        <begin position="159"/>
        <end position="184"/>
    </location>
</feature>
<feature type="transmembrane region" description="Helical" evidence="1">
    <location>
        <begin position="285"/>
        <end position="304"/>
    </location>
</feature>
<dbReference type="Proteomes" id="UP000182598">
    <property type="component" value="Unassembled WGS sequence"/>
</dbReference>
<feature type="transmembrane region" description="Helical" evidence="1">
    <location>
        <begin position="130"/>
        <end position="147"/>
    </location>
</feature>
<dbReference type="PANTHER" id="PTHR22911:SF137">
    <property type="entry name" value="SOLUTE CARRIER FAMILY 35 MEMBER G2-RELATED"/>
    <property type="match status" value="1"/>
</dbReference>
<dbReference type="Pfam" id="PF00892">
    <property type="entry name" value="EamA"/>
    <property type="match status" value="2"/>
</dbReference>
<feature type="transmembrane region" description="Helical" evidence="1">
    <location>
        <begin position="12"/>
        <end position="32"/>
    </location>
</feature>
<dbReference type="EMBL" id="CYHB01000001">
    <property type="protein sequence ID" value="CUA82510.1"/>
    <property type="molecule type" value="Genomic_DNA"/>
</dbReference>
<reference evidence="4" key="1">
    <citation type="submission" date="2015-08" db="EMBL/GenBank/DDBJ databases">
        <authorList>
            <person name="Varghese N."/>
        </authorList>
    </citation>
    <scope>NUCLEOTIDE SEQUENCE [LARGE SCALE GENOMIC DNA]</scope>
    <source>
        <strain evidence="4">DSM 27808</strain>
    </source>
</reference>
<feature type="transmembrane region" description="Helical" evidence="1">
    <location>
        <begin position="74"/>
        <end position="95"/>
    </location>
</feature>
<name>A0A0K6GVB5_9GAMM</name>
<keyword evidence="1" id="KW-1133">Transmembrane helix</keyword>
<feature type="transmembrane region" description="Helical" evidence="1">
    <location>
        <begin position="107"/>
        <end position="124"/>
    </location>
</feature>
<evidence type="ECO:0000313" key="3">
    <source>
        <dbReference type="EMBL" id="CUA82510.1"/>
    </source>
</evidence>
<dbReference type="AlphaFoldDB" id="A0A0K6GVB5"/>
<dbReference type="PANTHER" id="PTHR22911">
    <property type="entry name" value="ACYL-MALONYL CONDENSING ENZYME-RELATED"/>
    <property type="match status" value="1"/>
</dbReference>
<protein>
    <submittedName>
        <fullName evidence="3">EamA-like transporter family</fullName>
    </submittedName>
</protein>
<accession>A0A0K6GVB5</accession>
<proteinExistence type="predicted"/>
<evidence type="ECO:0000259" key="2">
    <source>
        <dbReference type="Pfam" id="PF00892"/>
    </source>
</evidence>
<dbReference type="GO" id="GO:0016020">
    <property type="term" value="C:membrane"/>
    <property type="evidence" value="ECO:0007669"/>
    <property type="project" value="InterPro"/>
</dbReference>
<feature type="transmembrane region" description="Helical" evidence="1">
    <location>
        <begin position="226"/>
        <end position="248"/>
    </location>
</feature>
<sequence length="305" mass="32397">MMPAMETLATTFIGPLAALTAALFWALATLLYSQAGSYLSAAQLNLVKGIVACPLLLLAGWFSGQLLQLQGNLATYLLLASGVIGITLGDTLYFAALRRLGPWHTMLLEYLAPPFAALLAWILLAQGMHWYEVAAALVIIAGIFVVISEKPRSAERVQLSVSGVAAGIGAALCQALGLVMSFHALQEFDMNPLNAALLRLLAGTLALNIALVLLKPSLIKSTRAALRHTSIPWLLTAIVMGTFLAIWLQQTAIAYINPGLAQTLLATAPLWLIPIQWLRGQPLSARSIIGALIAVSGIALLFGIQ</sequence>
<dbReference type="InterPro" id="IPR037185">
    <property type="entry name" value="EmrE-like"/>
</dbReference>
<evidence type="ECO:0000313" key="4">
    <source>
        <dbReference type="Proteomes" id="UP000182598"/>
    </source>
</evidence>
<feature type="transmembrane region" description="Helical" evidence="1">
    <location>
        <begin position="44"/>
        <end position="62"/>
    </location>
</feature>
<dbReference type="SUPFAM" id="SSF103481">
    <property type="entry name" value="Multidrug resistance efflux transporter EmrE"/>
    <property type="match status" value="2"/>
</dbReference>
<gene>
    <name evidence="3" type="ORF">Ga0061064_0072</name>
</gene>
<feature type="domain" description="EamA" evidence="2">
    <location>
        <begin position="13"/>
        <end position="147"/>
    </location>
</feature>
<organism evidence="3 4">
    <name type="scientific">Pseudidiomarina woesei</name>
    <dbReference type="NCBI Taxonomy" id="1381080"/>
    <lineage>
        <taxon>Bacteria</taxon>
        <taxon>Pseudomonadati</taxon>
        <taxon>Pseudomonadota</taxon>
        <taxon>Gammaproteobacteria</taxon>
        <taxon>Alteromonadales</taxon>
        <taxon>Idiomarinaceae</taxon>
        <taxon>Pseudidiomarina</taxon>
    </lineage>
</organism>
<feature type="transmembrane region" description="Helical" evidence="1">
    <location>
        <begin position="196"/>
        <end position="214"/>
    </location>
</feature>
<evidence type="ECO:0000256" key="1">
    <source>
        <dbReference type="SAM" id="Phobius"/>
    </source>
</evidence>
<feature type="transmembrane region" description="Helical" evidence="1">
    <location>
        <begin position="254"/>
        <end position="273"/>
    </location>
</feature>